<reference evidence="1 2" key="2">
    <citation type="journal article" date="2019" name="G3 (Bethesda)">
        <title>Hybrid Assembly of the Genome of the Entomopathogenic Nematode Steinernema carpocapsae Identifies the X-Chromosome.</title>
        <authorList>
            <person name="Serra L."/>
            <person name="Macchietto M."/>
            <person name="Macias-Munoz A."/>
            <person name="McGill C.J."/>
            <person name="Rodriguez I.M."/>
            <person name="Rodriguez B."/>
            <person name="Murad R."/>
            <person name="Mortazavi A."/>
        </authorList>
    </citation>
    <scope>NUCLEOTIDE SEQUENCE [LARGE SCALE GENOMIC DNA]</scope>
    <source>
        <strain evidence="1 2">ALL</strain>
    </source>
</reference>
<dbReference type="EMBL" id="AZBU02000001">
    <property type="protein sequence ID" value="TMS34533.1"/>
    <property type="molecule type" value="Genomic_DNA"/>
</dbReference>
<dbReference type="EMBL" id="CM016762">
    <property type="protein sequence ID" value="TMS34533.1"/>
    <property type="molecule type" value="Genomic_DNA"/>
</dbReference>
<gene>
    <name evidence="1" type="ORF">L596_002105</name>
</gene>
<accession>A0A4V6I7A9</accession>
<reference evidence="1 2" key="1">
    <citation type="journal article" date="2015" name="Genome Biol.">
        <title>Comparative genomics of Steinernema reveals deeply conserved gene regulatory networks.</title>
        <authorList>
            <person name="Dillman A.R."/>
            <person name="Macchietto M."/>
            <person name="Porter C.F."/>
            <person name="Rogers A."/>
            <person name="Williams B."/>
            <person name="Antoshechkin I."/>
            <person name="Lee M.M."/>
            <person name="Goodwin Z."/>
            <person name="Lu X."/>
            <person name="Lewis E.E."/>
            <person name="Goodrich-Blair H."/>
            <person name="Stock S.P."/>
            <person name="Adams B.J."/>
            <person name="Sternberg P.W."/>
            <person name="Mortazavi A."/>
        </authorList>
    </citation>
    <scope>NUCLEOTIDE SEQUENCE [LARGE SCALE GENOMIC DNA]</scope>
    <source>
        <strain evidence="1 2">ALL</strain>
    </source>
</reference>
<name>A0A4V6I7A9_STECR</name>
<evidence type="ECO:0000313" key="1">
    <source>
        <dbReference type="EMBL" id="TMS34533.1"/>
    </source>
</evidence>
<keyword evidence="2" id="KW-1185">Reference proteome</keyword>
<dbReference type="Proteomes" id="UP000298663">
    <property type="component" value="Chromosome X"/>
</dbReference>
<dbReference type="AlphaFoldDB" id="A0A4V6I7A9"/>
<proteinExistence type="predicted"/>
<sequence>MYATCLDHDCILVCVFHLIEMDISGILDPHKLQTSKNANDFRIPPQHHLDHRKTLFHRSDAARGVGKKRRRNNVAAEFGGMTL</sequence>
<comment type="caution">
    <text evidence="1">The sequence shown here is derived from an EMBL/GenBank/DDBJ whole genome shotgun (WGS) entry which is preliminary data.</text>
</comment>
<organism evidence="1 2">
    <name type="scientific">Steinernema carpocapsae</name>
    <name type="common">Entomopathogenic nematode</name>
    <dbReference type="NCBI Taxonomy" id="34508"/>
    <lineage>
        <taxon>Eukaryota</taxon>
        <taxon>Metazoa</taxon>
        <taxon>Ecdysozoa</taxon>
        <taxon>Nematoda</taxon>
        <taxon>Chromadorea</taxon>
        <taxon>Rhabditida</taxon>
        <taxon>Tylenchina</taxon>
        <taxon>Panagrolaimomorpha</taxon>
        <taxon>Strongyloidoidea</taxon>
        <taxon>Steinernematidae</taxon>
        <taxon>Steinernema</taxon>
    </lineage>
</organism>
<evidence type="ECO:0000313" key="2">
    <source>
        <dbReference type="Proteomes" id="UP000298663"/>
    </source>
</evidence>
<protein>
    <submittedName>
        <fullName evidence="1">Uncharacterized protein</fullName>
    </submittedName>
</protein>